<keyword evidence="6 8" id="KW-0811">Translocation</keyword>
<dbReference type="NCBIfam" id="TIGR00964">
    <property type="entry name" value="secE_bact"/>
    <property type="match status" value="1"/>
</dbReference>
<dbReference type="InterPro" id="IPR001901">
    <property type="entry name" value="Translocase_SecE/Sec61-g"/>
</dbReference>
<evidence type="ECO:0000256" key="3">
    <source>
        <dbReference type="ARBA" id="ARBA00022692"/>
    </source>
</evidence>
<dbReference type="GO" id="GO:0065002">
    <property type="term" value="P:intracellular protein transmembrane transport"/>
    <property type="evidence" value="ECO:0007669"/>
    <property type="project" value="UniProtKB-UniRule"/>
</dbReference>
<gene>
    <name evidence="8" type="primary">secE</name>
    <name evidence="9" type="ORF">SAMN04488541_101977</name>
</gene>
<sequence length="63" mass="7322">MNKIIQFVKECKNEMVEHVTWTKYKELQSHTILVLVASLIFAVIIALIDFSFDKGLKALYDSF</sequence>
<dbReference type="GO" id="GO:0009306">
    <property type="term" value="P:protein secretion"/>
    <property type="evidence" value="ECO:0007669"/>
    <property type="project" value="UniProtKB-UniRule"/>
</dbReference>
<dbReference type="GO" id="GO:0043952">
    <property type="term" value="P:protein transport by the Sec complex"/>
    <property type="evidence" value="ECO:0007669"/>
    <property type="project" value="UniProtKB-UniRule"/>
</dbReference>
<comment type="function">
    <text evidence="8">Essential subunit of the Sec protein translocation channel SecYEG. Clamps together the 2 halves of SecY. May contact the channel plug during translocation.</text>
</comment>
<evidence type="ECO:0000256" key="2">
    <source>
        <dbReference type="ARBA" id="ARBA00022448"/>
    </source>
</evidence>
<dbReference type="GO" id="GO:0006605">
    <property type="term" value="P:protein targeting"/>
    <property type="evidence" value="ECO:0007669"/>
    <property type="project" value="UniProtKB-UniRule"/>
</dbReference>
<dbReference type="EMBL" id="FONY01000019">
    <property type="protein sequence ID" value="SFF19334.1"/>
    <property type="molecule type" value="Genomic_DNA"/>
</dbReference>
<dbReference type="RefSeq" id="WP_091545466.1">
    <property type="nucleotide sequence ID" value="NZ_FONY01000019.1"/>
</dbReference>
<evidence type="ECO:0000256" key="7">
    <source>
        <dbReference type="ARBA" id="ARBA00023136"/>
    </source>
</evidence>
<name>A0A1I2GN12_9BACT</name>
<comment type="similarity">
    <text evidence="8">Belongs to the SecE/SEC61-gamma family.</text>
</comment>
<evidence type="ECO:0000313" key="10">
    <source>
        <dbReference type="Proteomes" id="UP000199513"/>
    </source>
</evidence>
<dbReference type="HAMAP" id="MF_00422">
    <property type="entry name" value="SecE"/>
    <property type="match status" value="1"/>
</dbReference>
<accession>A0A1I2GN12</accession>
<dbReference type="Pfam" id="PF00584">
    <property type="entry name" value="SecE"/>
    <property type="match status" value="1"/>
</dbReference>
<keyword evidence="2 8" id="KW-0813">Transport</keyword>
<keyword evidence="4 8" id="KW-0653">Protein transport</keyword>
<dbReference type="Gene3D" id="1.20.5.1030">
    <property type="entry name" value="Preprotein translocase secy subunit"/>
    <property type="match status" value="1"/>
</dbReference>
<dbReference type="OrthoDB" id="9810735at2"/>
<keyword evidence="5 8" id="KW-1133">Transmembrane helix</keyword>
<comment type="subcellular location">
    <subcellularLocation>
        <location evidence="8">Cell membrane</location>
        <topology evidence="8">Single-pass membrane protein</topology>
    </subcellularLocation>
    <subcellularLocation>
        <location evidence="1">Membrane</location>
    </subcellularLocation>
</comment>
<evidence type="ECO:0000256" key="1">
    <source>
        <dbReference type="ARBA" id="ARBA00004370"/>
    </source>
</evidence>
<evidence type="ECO:0000256" key="5">
    <source>
        <dbReference type="ARBA" id="ARBA00022989"/>
    </source>
</evidence>
<keyword evidence="8" id="KW-1003">Cell membrane</keyword>
<dbReference type="Proteomes" id="UP000199513">
    <property type="component" value="Unassembled WGS sequence"/>
</dbReference>
<keyword evidence="7 8" id="KW-0472">Membrane</keyword>
<evidence type="ECO:0000313" key="9">
    <source>
        <dbReference type="EMBL" id="SFF19334.1"/>
    </source>
</evidence>
<feature type="transmembrane region" description="Helical" evidence="8">
    <location>
        <begin position="32"/>
        <end position="52"/>
    </location>
</feature>
<evidence type="ECO:0000256" key="4">
    <source>
        <dbReference type="ARBA" id="ARBA00022927"/>
    </source>
</evidence>
<proteinExistence type="inferred from homology"/>
<organism evidence="9 10">
    <name type="scientific">Thermoflexibacter ruber</name>
    <dbReference type="NCBI Taxonomy" id="1003"/>
    <lineage>
        <taxon>Bacteria</taxon>
        <taxon>Pseudomonadati</taxon>
        <taxon>Bacteroidota</taxon>
        <taxon>Cytophagia</taxon>
        <taxon>Cytophagales</taxon>
        <taxon>Thermoflexibacteraceae</taxon>
        <taxon>Thermoflexibacter</taxon>
    </lineage>
</organism>
<dbReference type="AlphaFoldDB" id="A0A1I2GN12"/>
<protein>
    <recommendedName>
        <fullName evidence="8">Protein translocase subunit SecE</fullName>
    </recommendedName>
</protein>
<keyword evidence="10" id="KW-1185">Reference proteome</keyword>
<evidence type="ECO:0000256" key="6">
    <source>
        <dbReference type="ARBA" id="ARBA00023010"/>
    </source>
</evidence>
<keyword evidence="3 8" id="KW-0812">Transmembrane</keyword>
<dbReference type="GO" id="GO:0005886">
    <property type="term" value="C:plasma membrane"/>
    <property type="evidence" value="ECO:0007669"/>
    <property type="project" value="UniProtKB-SubCell"/>
</dbReference>
<dbReference type="GO" id="GO:0008320">
    <property type="term" value="F:protein transmembrane transporter activity"/>
    <property type="evidence" value="ECO:0007669"/>
    <property type="project" value="UniProtKB-UniRule"/>
</dbReference>
<evidence type="ECO:0000256" key="8">
    <source>
        <dbReference type="HAMAP-Rule" id="MF_00422"/>
    </source>
</evidence>
<reference evidence="9 10" key="1">
    <citation type="submission" date="2016-10" db="EMBL/GenBank/DDBJ databases">
        <authorList>
            <person name="de Groot N.N."/>
        </authorList>
    </citation>
    <scope>NUCLEOTIDE SEQUENCE [LARGE SCALE GENOMIC DNA]</scope>
    <source>
        <strain>GEY</strain>
        <strain evidence="10">DSM 9560</strain>
    </source>
</reference>
<dbReference type="InterPro" id="IPR038379">
    <property type="entry name" value="SecE_sf"/>
</dbReference>
<comment type="subunit">
    <text evidence="8">Component of the Sec protein translocase complex. Heterotrimer consisting of SecY, SecE and SecG subunits. The heterotrimers can form oligomers, although 1 heterotrimer is thought to be able to translocate proteins. Interacts with the ribosome. Interacts with SecDF, and other proteins may be involved. Interacts with SecA.</text>
</comment>
<dbReference type="InterPro" id="IPR005807">
    <property type="entry name" value="SecE_bac"/>
</dbReference>
<dbReference type="STRING" id="1003.SAMN04488541_101977"/>